<accession>A0ABX1HBW5</accession>
<dbReference type="InterPro" id="IPR036890">
    <property type="entry name" value="HATPase_C_sf"/>
</dbReference>
<dbReference type="InterPro" id="IPR050267">
    <property type="entry name" value="Anti-sigma-factor_SerPK"/>
</dbReference>
<dbReference type="PANTHER" id="PTHR35526:SF3">
    <property type="entry name" value="ANTI-SIGMA-F FACTOR RSBW"/>
    <property type="match status" value="1"/>
</dbReference>
<gene>
    <name evidence="4" type="ORF">HFV08_30920</name>
</gene>
<feature type="domain" description="Histidine kinase/HSP90-like ATPase" evidence="3">
    <location>
        <begin position="24"/>
        <end position="136"/>
    </location>
</feature>
<feature type="compositionally biased region" description="Polar residues" evidence="2">
    <location>
        <begin position="162"/>
        <end position="172"/>
    </location>
</feature>
<dbReference type="SUPFAM" id="SSF55874">
    <property type="entry name" value="ATPase domain of HSP90 chaperone/DNA topoisomerase II/histidine kinase"/>
    <property type="match status" value="1"/>
</dbReference>
<keyword evidence="1" id="KW-0723">Serine/threonine-protein kinase</keyword>
<evidence type="ECO:0000256" key="2">
    <source>
        <dbReference type="SAM" id="MobiDB-lite"/>
    </source>
</evidence>
<dbReference type="PANTHER" id="PTHR35526">
    <property type="entry name" value="ANTI-SIGMA-F FACTOR RSBW-RELATED"/>
    <property type="match status" value="1"/>
</dbReference>
<keyword evidence="1" id="KW-0418">Kinase</keyword>
<sequence>MEQRTVERERTATLEPADLPEELPRKAAAAREQVRDLVSAGELPGADEAAAKAFLGDALLVTSELVTNALRHGDGMTDFTAQLTADGLEITVSDRSPLLPRPQFKEGDPAIGGYGWFLIQHLSAGTTISSLPDGGKRIAVRVPFGAAEPDRAAADDQDGQGVSSKSRTSAEG</sequence>
<dbReference type="Proteomes" id="UP000772196">
    <property type="component" value="Unassembled WGS sequence"/>
</dbReference>
<dbReference type="InterPro" id="IPR003594">
    <property type="entry name" value="HATPase_dom"/>
</dbReference>
<dbReference type="GO" id="GO:0005524">
    <property type="term" value="F:ATP binding"/>
    <property type="evidence" value="ECO:0007669"/>
    <property type="project" value="UniProtKB-KW"/>
</dbReference>
<evidence type="ECO:0000256" key="1">
    <source>
        <dbReference type="ARBA" id="ARBA00022527"/>
    </source>
</evidence>
<organism evidence="4 5">
    <name type="scientific">Streptomyces physcomitrii</name>
    <dbReference type="NCBI Taxonomy" id="2724184"/>
    <lineage>
        <taxon>Bacteria</taxon>
        <taxon>Bacillati</taxon>
        <taxon>Actinomycetota</taxon>
        <taxon>Actinomycetes</taxon>
        <taxon>Kitasatosporales</taxon>
        <taxon>Streptomycetaceae</taxon>
        <taxon>Streptomyces</taxon>
    </lineage>
</organism>
<keyword evidence="5" id="KW-1185">Reference proteome</keyword>
<evidence type="ECO:0000313" key="5">
    <source>
        <dbReference type="Proteomes" id="UP000772196"/>
    </source>
</evidence>
<keyword evidence="4" id="KW-0547">Nucleotide-binding</keyword>
<dbReference type="EMBL" id="JAAWWP010000040">
    <property type="protein sequence ID" value="NKI45558.1"/>
    <property type="molecule type" value="Genomic_DNA"/>
</dbReference>
<protein>
    <submittedName>
        <fullName evidence="4">ATP-binding protein</fullName>
    </submittedName>
</protein>
<evidence type="ECO:0000313" key="4">
    <source>
        <dbReference type="EMBL" id="NKI45558.1"/>
    </source>
</evidence>
<feature type="region of interest" description="Disordered" evidence="2">
    <location>
        <begin position="149"/>
        <end position="172"/>
    </location>
</feature>
<keyword evidence="1" id="KW-0808">Transferase</keyword>
<proteinExistence type="predicted"/>
<comment type="caution">
    <text evidence="4">The sequence shown here is derived from an EMBL/GenBank/DDBJ whole genome shotgun (WGS) entry which is preliminary data.</text>
</comment>
<keyword evidence="4" id="KW-0067">ATP-binding</keyword>
<dbReference type="Pfam" id="PF13581">
    <property type="entry name" value="HATPase_c_2"/>
    <property type="match status" value="1"/>
</dbReference>
<reference evidence="4 5" key="1">
    <citation type="submission" date="2020-04" db="EMBL/GenBank/DDBJ databases">
        <title>Phylogenetic Diversity and Antibacterial Activity against Ralstonia solanacearum of Endophytic Actinomycete Isolated from Moss.</title>
        <authorList>
            <person name="Zhuang X."/>
        </authorList>
    </citation>
    <scope>NUCLEOTIDE SEQUENCE [LARGE SCALE GENOMIC DNA]</scope>
    <source>
        <strain evidence="4 5">LD120</strain>
    </source>
</reference>
<evidence type="ECO:0000259" key="3">
    <source>
        <dbReference type="Pfam" id="PF13581"/>
    </source>
</evidence>
<name>A0ABX1HBW5_9ACTN</name>
<dbReference type="RefSeq" id="WP_168543870.1">
    <property type="nucleotide sequence ID" value="NZ_JAAWWP010000040.1"/>
</dbReference>
<dbReference type="Gene3D" id="3.30.565.10">
    <property type="entry name" value="Histidine kinase-like ATPase, C-terminal domain"/>
    <property type="match status" value="1"/>
</dbReference>
<feature type="compositionally biased region" description="Basic and acidic residues" evidence="2">
    <location>
        <begin position="1"/>
        <end position="12"/>
    </location>
</feature>
<feature type="region of interest" description="Disordered" evidence="2">
    <location>
        <begin position="1"/>
        <end position="28"/>
    </location>
</feature>
<dbReference type="CDD" id="cd16936">
    <property type="entry name" value="HATPase_RsbW-like"/>
    <property type="match status" value="1"/>
</dbReference>